<accession>A0ABR4PAR2</accession>
<keyword evidence="4 8" id="KW-0223">Dioxygenase</keyword>
<keyword evidence="5" id="KW-0560">Oxidoreductase</keyword>
<comment type="caution">
    <text evidence="8">The sequence shown here is derived from an EMBL/GenBank/DDBJ whole genome shotgun (WGS) entry which is preliminary data.</text>
</comment>
<feature type="domain" description="TauD/TfdA-like" evidence="7">
    <location>
        <begin position="88"/>
        <end position="349"/>
    </location>
</feature>
<proteinExistence type="inferred from homology"/>
<evidence type="ECO:0000256" key="4">
    <source>
        <dbReference type="ARBA" id="ARBA00022964"/>
    </source>
</evidence>
<evidence type="ECO:0000313" key="9">
    <source>
        <dbReference type="Proteomes" id="UP001629113"/>
    </source>
</evidence>
<evidence type="ECO:0000256" key="2">
    <source>
        <dbReference type="ARBA" id="ARBA00005896"/>
    </source>
</evidence>
<dbReference type="SUPFAM" id="SSF51197">
    <property type="entry name" value="Clavaminate synthase-like"/>
    <property type="match status" value="1"/>
</dbReference>
<evidence type="ECO:0000256" key="3">
    <source>
        <dbReference type="ARBA" id="ARBA00022723"/>
    </source>
</evidence>
<dbReference type="GO" id="GO:0051213">
    <property type="term" value="F:dioxygenase activity"/>
    <property type="evidence" value="ECO:0007669"/>
    <property type="project" value="UniProtKB-KW"/>
</dbReference>
<reference evidence="8 9" key="1">
    <citation type="submission" date="2024-06" db="EMBL/GenBank/DDBJ databases">
        <title>Complete genome of Phlyctema vagabunda strain 19-DSS-EL-015.</title>
        <authorList>
            <person name="Fiorenzani C."/>
        </authorList>
    </citation>
    <scope>NUCLEOTIDE SEQUENCE [LARGE SCALE GENOMIC DNA]</scope>
    <source>
        <strain evidence="8 9">19-DSS-EL-015</strain>
    </source>
</reference>
<keyword evidence="6" id="KW-0408">Iron</keyword>
<gene>
    <name evidence="8" type="ORF">PVAG01_08906</name>
</gene>
<evidence type="ECO:0000259" key="7">
    <source>
        <dbReference type="Pfam" id="PF02668"/>
    </source>
</evidence>
<keyword evidence="9" id="KW-1185">Reference proteome</keyword>
<evidence type="ECO:0000313" key="8">
    <source>
        <dbReference type="EMBL" id="KAL3420407.1"/>
    </source>
</evidence>
<dbReference type="InterPro" id="IPR003819">
    <property type="entry name" value="TauD/TfdA-like"/>
</dbReference>
<dbReference type="Gene3D" id="3.60.130.10">
    <property type="entry name" value="Clavaminate synthase-like"/>
    <property type="match status" value="1"/>
</dbReference>
<sequence>MAPSARENDSADKTTASKALLELPGPAVARMTKAGIDLSNGYPWRRVLKDPVYWQDLMKIRAEPWTHEDPASRADKSKSALLSAAKATDITTHIGTEFEGIQLKDLTDQQRDELALLIAERGVVVFRNQDLSPQQQLELGRYYGVVDELSTAPQVPGNPGAAVIWPSWGVQNLPAIFGFRKGFGSSFWHADSSHEPQPPGYTHLHNDTAPSVGGDTLWASGYAAYEKLSPEFRKMLDGKFVAIRSFGTFADKDNPTGPQKHLERVQPLIRVHPVTGWKTLFVSRAFTHRIIGLDKAESDLILNYLFDVFEKNLDIQVRIRWGHGTSVLWDNRSTIHNATWDYNGKQPRHGTLVISFAEKPYYDPAAPTRREALGLLDDSEQNPVE</sequence>
<dbReference type="Proteomes" id="UP001629113">
    <property type="component" value="Unassembled WGS sequence"/>
</dbReference>
<name>A0ABR4PAR2_9HELO</name>
<organism evidence="8 9">
    <name type="scientific">Phlyctema vagabunda</name>
    <dbReference type="NCBI Taxonomy" id="108571"/>
    <lineage>
        <taxon>Eukaryota</taxon>
        <taxon>Fungi</taxon>
        <taxon>Dikarya</taxon>
        <taxon>Ascomycota</taxon>
        <taxon>Pezizomycotina</taxon>
        <taxon>Leotiomycetes</taxon>
        <taxon>Helotiales</taxon>
        <taxon>Dermateaceae</taxon>
        <taxon>Phlyctema</taxon>
    </lineage>
</organism>
<comment type="similarity">
    <text evidence="2">Belongs to the TfdA dioxygenase family.</text>
</comment>
<dbReference type="InterPro" id="IPR042098">
    <property type="entry name" value="TauD-like_sf"/>
</dbReference>
<keyword evidence="3" id="KW-0479">Metal-binding</keyword>
<comment type="cofactor">
    <cofactor evidence="1">
        <name>Fe(2+)</name>
        <dbReference type="ChEBI" id="CHEBI:29033"/>
    </cofactor>
</comment>
<evidence type="ECO:0000256" key="1">
    <source>
        <dbReference type="ARBA" id="ARBA00001954"/>
    </source>
</evidence>
<evidence type="ECO:0000256" key="5">
    <source>
        <dbReference type="ARBA" id="ARBA00023002"/>
    </source>
</evidence>
<dbReference type="PANTHER" id="PTHR30468">
    <property type="entry name" value="ALPHA-KETOGLUTARATE-DEPENDENT SULFONATE DIOXYGENASE"/>
    <property type="match status" value="1"/>
</dbReference>
<dbReference type="Pfam" id="PF02668">
    <property type="entry name" value="TauD"/>
    <property type="match status" value="1"/>
</dbReference>
<evidence type="ECO:0000256" key="6">
    <source>
        <dbReference type="ARBA" id="ARBA00023004"/>
    </source>
</evidence>
<protein>
    <submittedName>
        <fullName evidence="8">Alpha-ketoglutarate-dependent taurine dioxygenase</fullName>
    </submittedName>
</protein>
<dbReference type="InterPro" id="IPR051323">
    <property type="entry name" value="AtsK-like"/>
</dbReference>
<dbReference type="EMBL" id="JBFCZG010000007">
    <property type="protein sequence ID" value="KAL3420407.1"/>
    <property type="molecule type" value="Genomic_DNA"/>
</dbReference>
<dbReference type="PANTHER" id="PTHR30468:SF9">
    <property type="entry name" value="ALPHA-KETOGLUTARATE-DEPENDENT TAURINE DIOXYGENASE (AFU_ORTHOLOGUE AFUA_3G01010)"/>
    <property type="match status" value="1"/>
</dbReference>